<proteinExistence type="predicted"/>
<evidence type="ECO:0000313" key="4">
    <source>
        <dbReference type="EMBL" id="PYH87627.1"/>
    </source>
</evidence>
<dbReference type="PROSITE" id="PS50088">
    <property type="entry name" value="ANK_REPEAT"/>
    <property type="match status" value="5"/>
</dbReference>
<dbReference type="OrthoDB" id="194358at2759"/>
<dbReference type="SMART" id="SM00248">
    <property type="entry name" value="ANK"/>
    <property type="match status" value="8"/>
</dbReference>
<dbReference type="Proteomes" id="UP000247810">
    <property type="component" value="Unassembled WGS sequence"/>
</dbReference>
<dbReference type="PANTHER" id="PTHR24198:SF165">
    <property type="entry name" value="ANKYRIN REPEAT-CONTAINING PROTEIN-RELATED"/>
    <property type="match status" value="1"/>
</dbReference>
<sequence length="688" mass="76225">MDDVMCEDVDHIAVESQIDFEIALHAIREEDYPNLMHVISLILCATRPLTLRELRYALAFQHPTFTTQASAEAWDLFISTDEEMEQRLWDWTAGLVQAREVLMDLDNHARTVHFANDSVKEIILKQSGLLGIQASLMKDPQVVEAQEETIAGSALSVDESSTETLPASICASSESELISRSHSALAEVCLNFLAIREIQDVAATYQGSEVIPAEEAMGWVQRLYTRHTLISYSIVSVLEHIAALENLTEDEDLPSLYYERMKPVFPVWRSLHDLYRTGYELVPCGFDTSMLHIAADRGLLQWVKDVDAEADLNAPHDRLGTPLHSAIANGHEKVLNQLLISGANIDKSSPETGTPLCFAVLLRKLTMVEILIQRGANVDAPCGKHGYSLHAACSMGNLEAFQALLEAGARISMRGGTYGDALQAAAFGGNREIVEILIRRNVARSIRDGDFGCAMSAAAAAGHDRIVQLLIDNGVPITQNIRSGYRHAGWVAGQNGHEHVARRVFAHLHPEWDLDRVEEEVAKALLQGQKQSRLHEAVSNGDHVAVRRYLKEKASPSTRAGPWGSSWHTVVLRENLALLKLMLSLAKLGPNQKNRHGQTPLFIAARQGQVEMTRILIDAVKHKWTQQDEDGRNLLWYPARDGNMEIVRMLVEKGVDPGTRDKGNVSPVGIAEEMGHLDVVNFLVANQH</sequence>
<feature type="repeat" description="ANK" evidence="3">
    <location>
        <begin position="318"/>
        <end position="350"/>
    </location>
</feature>
<dbReference type="InterPro" id="IPR036770">
    <property type="entry name" value="Ankyrin_rpt-contain_sf"/>
</dbReference>
<keyword evidence="5" id="KW-1185">Reference proteome</keyword>
<gene>
    <name evidence="4" type="ORF">BO71DRAFT_175423</name>
</gene>
<feature type="repeat" description="ANK" evidence="3">
    <location>
        <begin position="596"/>
        <end position="618"/>
    </location>
</feature>
<dbReference type="PANTHER" id="PTHR24198">
    <property type="entry name" value="ANKYRIN REPEAT AND PROTEIN KINASE DOMAIN-CONTAINING PROTEIN"/>
    <property type="match status" value="1"/>
</dbReference>
<keyword evidence="1" id="KW-0677">Repeat</keyword>
<dbReference type="AlphaFoldDB" id="A0A319CZ20"/>
<feature type="repeat" description="ANK" evidence="3">
    <location>
        <begin position="630"/>
        <end position="662"/>
    </location>
</feature>
<dbReference type="PROSITE" id="PS50297">
    <property type="entry name" value="ANK_REP_REGION"/>
    <property type="match status" value="4"/>
</dbReference>
<keyword evidence="2 3" id="KW-0040">ANK repeat</keyword>
<evidence type="ECO:0000256" key="3">
    <source>
        <dbReference type="PROSITE-ProRule" id="PRU00023"/>
    </source>
</evidence>
<evidence type="ECO:0000313" key="5">
    <source>
        <dbReference type="Proteomes" id="UP000247810"/>
    </source>
</evidence>
<protein>
    <submittedName>
        <fullName evidence="4">Ankyrin</fullName>
    </submittedName>
</protein>
<organism evidence="4 5">
    <name type="scientific">Aspergillus ellipticus CBS 707.79</name>
    <dbReference type="NCBI Taxonomy" id="1448320"/>
    <lineage>
        <taxon>Eukaryota</taxon>
        <taxon>Fungi</taxon>
        <taxon>Dikarya</taxon>
        <taxon>Ascomycota</taxon>
        <taxon>Pezizomycotina</taxon>
        <taxon>Eurotiomycetes</taxon>
        <taxon>Eurotiomycetidae</taxon>
        <taxon>Eurotiales</taxon>
        <taxon>Aspergillaceae</taxon>
        <taxon>Aspergillus</taxon>
        <taxon>Aspergillus subgen. Circumdati</taxon>
    </lineage>
</organism>
<dbReference type="EMBL" id="KZ826200">
    <property type="protein sequence ID" value="PYH87627.1"/>
    <property type="molecule type" value="Genomic_DNA"/>
</dbReference>
<feature type="repeat" description="ANK" evidence="3">
    <location>
        <begin position="351"/>
        <end position="383"/>
    </location>
</feature>
<dbReference type="Pfam" id="PF12796">
    <property type="entry name" value="Ank_2"/>
    <property type="match status" value="3"/>
</dbReference>
<dbReference type="VEuPathDB" id="FungiDB:BO71DRAFT_175423"/>
<evidence type="ECO:0000256" key="2">
    <source>
        <dbReference type="ARBA" id="ARBA00023043"/>
    </source>
</evidence>
<reference evidence="4 5" key="1">
    <citation type="submission" date="2018-02" db="EMBL/GenBank/DDBJ databases">
        <title>The genomes of Aspergillus section Nigri reveals drivers in fungal speciation.</title>
        <authorList>
            <consortium name="DOE Joint Genome Institute"/>
            <person name="Vesth T.C."/>
            <person name="Nybo J."/>
            <person name="Theobald S."/>
            <person name="Brandl J."/>
            <person name="Frisvad J.C."/>
            <person name="Nielsen K.F."/>
            <person name="Lyhne E.K."/>
            <person name="Kogle M.E."/>
            <person name="Kuo A."/>
            <person name="Riley R."/>
            <person name="Clum A."/>
            <person name="Nolan M."/>
            <person name="Lipzen A."/>
            <person name="Salamov A."/>
            <person name="Henrissat B."/>
            <person name="Wiebenga A."/>
            <person name="De vries R.P."/>
            <person name="Grigoriev I.V."/>
            <person name="Mortensen U.H."/>
            <person name="Andersen M.R."/>
            <person name="Baker S.E."/>
        </authorList>
    </citation>
    <scope>NUCLEOTIDE SEQUENCE [LARGE SCALE GENOMIC DNA]</scope>
    <source>
        <strain evidence="4 5">CBS 707.79</strain>
    </source>
</reference>
<dbReference type="PRINTS" id="PR01415">
    <property type="entry name" value="ANKYRIN"/>
</dbReference>
<accession>A0A319CZ20</accession>
<name>A0A319CZ20_9EURO</name>
<dbReference type="InterPro" id="IPR002110">
    <property type="entry name" value="Ankyrin_rpt"/>
</dbReference>
<dbReference type="STRING" id="1448320.A0A319CZ20"/>
<dbReference type="Gene3D" id="1.25.40.20">
    <property type="entry name" value="Ankyrin repeat-containing domain"/>
    <property type="match status" value="2"/>
</dbReference>
<feature type="repeat" description="ANK" evidence="3">
    <location>
        <begin position="384"/>
        <end position="416"/>
    </location>
</feature>
<evidence type="ECO:0000256" key="1">
    <source>
        <dbReference type="ARBA" id="ARBA00022737"/>
    </source>
</evidence>
<dbReference type="SUPFAM" id="SSF48403">
    <property type="entry name" value="Ankyrin repeat"/>
    <property type="match status" value="1"/>
</dbReference>